<evidence type="ECO:0000256" key="1">
    <source>
        <dbReference type="ARBA" id="ARBA00022737"/>
    </source>
</evidence>
<keyword evidence="6" id="KW-1185">Reference proteome</keyword>
<dbReference type="RefSeq" id="WP_338035312.1">
    <property type="nucleotide sequence ID" value="NZ_JAFBDQ010000003.1"/>
</dbReference>
<keyword evidence="2" id="KW-0175">Coiled coil</keyword>
<reference evidence="5" key="1">
    <citation type="submission" date="2021-01" db="EMBL/GenBank/DDBJ databases">
        <title>Genomic Encyclopedia of Type Strains, Phase IV (KMG-IV): sequencing the most valuable type-strain genomes for metagenomic binning, comparative biology and taxonomic classification.</title>
        <authorList>
            <person name="Goeker M."/>
        </authorList>
    </citation>
    <scope>NUCLEOTIDE SEQUENCE</scope>
    <source>
        <strain evidence="5">DSM 23230</strain>
    </source>
</reference>
<feature type="chain" id="PRO_5037297675" evidence="3">
    <location>
        <begin position="25"/>
        <end position="223"/>
    </location>
</feature>
<dbReference type="Pfam" id="PF00395">
    <property type="entry name" value="SLH"/>
    <property type="match status" value="1"/>
</dbReference>
<dbReference type="InterPro" id="IPR027417">
    <property type="entry name" value="P-loop_NTPase"/>
</dbReference>
<evidence type="ECO:0000313" key="6">
    <source>
        <dbReference type="Proteomes" id="UP000774000"/>
    </source>
</evidence>
<dbReference type="PANTHER" id="PTHR43308">
    <property type="entry name" value="OUTER MEMBRANE PROTEIN ALPHA-RELATED"/>
    <property type="match status" value="1"/>
</dbReference>
<feature type="signal peptide" evidence="3">
    <location>
        <begin position="1"/>
        <end position="24"/>
    </location>
</feature>
<dbReference type="Gene3D" id="3.40.50.300">
    <property type="entry name" value="P-loop containing nucleotide triphosphate hydrolases"/>
    <property type="match status" value="1"/>
</dbReference>
<name>A0A938XRA7_9FIRM</name>
<feature type="coiled-coil region" evidence="2">
    <location>
        <begin position="99"/>
        <end position="196"/>
    </location>
</feature>
<organism evidence="5 6">
    <name type="scientific">Halanaerobacter jeridensis</name>
    <dbReference type="NCBI Taxonomy" id="706427"/>
    <lineage>
        <taxon>Bacteria</taxon>
        <taxon>Bacillati</taxon>
        <taxon>Bacillota</taxon>
        <taxon>Clostridia</taxon>
        <taxon>Halanaerobiales</taxon>
        <taxon>Halobacteroidaceae</taxon>
        <taxon>Halanaerobacter</taxon>
    </lineage>
</organism>
<dbReference type="EMBL" id="JAFBDQ010000003">
    <property type="protein sequence ID" value="MBM7555985.1"/>
    <property type="molecule type" value="Genomic_DNA"/>
</dbReference>
<evidence type="ECO:0000259" key="4">
    <source>
        <dbReference type="PROSITE" id="PS51272"/>
    </source>
</evidence>
<protein>
    <submittedName>
        <fullName evidence="5">Uncharacterized protein (DUF3084 family)</fullName>
    </submittedName>
</protein>
<evidence type="ECO:0000256" key="2">
    <source>
        <dbReference type="SAM" id="Coils"/>
    </source>
</evidence>
<dbReference type="InterPro" id="IPR001119">
    <property type="entry name" value="SLH_dom"/>
</dbReference>
<keyword evidence="3" id="KW-0732">Signal</keyword>
<evidence type="ECO:0000313" key="5">
    <source>
        <dbReference type="EMBL" id="MBM7555985.1"/>
    </source>
</evidence>
<sequence>MNKKVISLLLVVLLLSTNVSVVLASDNIKDVSRDHWAYKSVVKLVDKGYMSLYDGNKFKGEKEVTRYELAEIIAKMLSNINQGQVNPESGDVLTLKKLSTEFRSELVEVVNQNENLKRRLNELSDQQEVNQEDLVNTNAKINDLRKQVDKILKSITEEAIRTNKLQKKLNELETKNENLKQKVDQLSSETASKKTEEKVEKLEQRFFWLTGGWIVSALLLASQ</sequence>
<dbReference type="Proteomes" id="UP000774000">
    <property type="component" value="Unassembled WGS sequence"/>
</dbReference>
<proteinExistence type="predicted"/>
<feature type="domain" description="SLH" evidence="4">
    <location>
        <begin position="24"/>
        <end position="87"/>
    </location>
</feature>
<comment type="caution">
    <text evidence="5">The sequence shown here is derived from an EMBL/GenBank/DDBJ whole genome shotgun (WGS) entry which is preliminary data.</text>
</comment>
<dbReference type="PROSITE" id="PS51272">
    <property type="entry name" value="SLH"/>
    <property type="match status" value="1"/>
</dbReference>
<keyword evidence="1" id="KW-0677">Repeat</keyword>
<evidence type="ECO:0000256" key="3">
    <source>
        <dbReference type="SAM" id="SignalP"/>
    </source>
</evidence>
<dbReference type="AlphaFoldDB" id="A0A938XRA7"/>
<dbReference type="InterPro" id="IPR051465">
    <property type="entry name" value="Cell_Envelope_Struct_Comp"/>
</dbReference>
<dbReference type="PANTHER" id="PTHR43308:SF1">
    <property type="entry name" value="OUTER MEMBRANE PROTEIN ALPHA"/>
    <property type="match status" value="1"/>
</dbReference>
<gene>
    <name evidence="5" type="ORF">JOC47_000819</name>
</gene>
<accession>A0A938XRA7</accession>